<dbReference type="OrthoDB" id="1678364at2"/>
<organism evidence="1 2">
    <name type="scientific">Haliscomenobacter hydrossis (strain ATCC 27775 / DSM 1100 / LMG 10767 / O)</name>
    <dbReference type="NCBI Taxonomy" id="760192"/>
    <lineage>
        <taxon>Bacteria</taxon>
        <taxon>Pseudomonadati</taxon>
        <taxon>Bacteroidota</taxon>
        <taxon>Saprospiria</taxon>
        <taxon>Saprospirales</taxon>
        <taxon>Haliscomenobacteraceae</taxon>
        <taxon>Haliscomenobacter</taxon>
    </lineage>
</organism>
<dbReference type="STRING" id="760192.Halhy_6151"/>
<name>F4L3M3_HALH1</name>
<dbReference type="RefSeq" id="WP_013768495.1">
    <property type="nucleotide sequence ID" value="NC_015510.1"/>
</dbReference>
<dbReference type="KEGG" id="hhy:Halhy_6151"/>
<evidence type="ECO:0000313" key="2">
    <source>
        <dbReference type="Proteomes" id="UP000008461"/>
    </source>
</evidence>
<keyword evidence="2" id="KW-1185">Reference proteome</keyword>
<dbReference type="HOGENOM" id="CLU_2649415_0_0_10"/>
<protein>
    <submittedName>
        <fullName evidence="1">Uncharacterized protein</fullName>
    </submittedName>
</protein>
<dbReference type="Proteomes" id="UP000008461">
    <property type="component" value="Chromosome"/>
</dbReference>
<sequence length="76" mass="8629">MRKKKIKGKVVYLELEGGIWGIVDDKGRDWMPVNMPFEIMKDGLIVEVEAQKVSDFMSGAMWGTPIEISNFQILPS</sequence>
<reference evidence="1 2" key="1">
    <citation type="journal article" date="2011" name="Stand. Genomic Sci.">
        <title>Complete genome sequence of Haliscomenobacter hydrossis type strain (O).</title>
        <authorList>
            <consortium name="US DOE Joint Genome Institute (JGI-PGF)"/>
            <person name="Daligault H."/>
            <person name="Lapidus A."/>
            <person name="Zeytun A."/>
            <person name="Nolan M."/>
            <person name="Lucas S."/>
            <person name="Del Rio T.G."/>
            <person name="Tice H."/>
            <person name="Cheng J.F."/>
            <person name="Tapia R."/>
            <person name="Han C."/>
            <person name="Goodwin L."/>
            <person name="Pitluck S."/>
            <person name="Liolios K."/>
            <person name="Pagani I."/>
            <person name="Ivanova N."/>
            <person name="Huntemann M."/>
            <person name="Mavromatis K."/>
            <person name="Mikhailova N."/>
            <person name="Pati A."/>
            <person name="Chen A."/>
            <person name="Palaniappan K."/>
            <person name="Land M."/>
            <person name="Hauser L."/>
            <person name="Brambilla E.M."/>
            <person name="Rohde M."/>
            <person name="Verbarg S."/>
            <person name="Goker M."/>
            <person name="Bristow J."/>
            <person name="Eisen J.A."/>
            <person name="Markowitz V."/>
            <person name="Hugenholtz P."/>
            <person name="Kyrpides N.C."/>
            <person name="Klenk H.P."/>
            <person name="Woyke T."/>
        </authorList>
    </citation>
    <scope>NUCLEOTIDE SEQUENCE [LARGE SCALE GENOMIC DNA]</scope>
    <source>
        <strain evidence="2">ATCC 27775 / DSM 1100 / LMG 10767 / O</strain>
    </source>
</reference>
<reference key="2">
    <citation type="submission" date="2011-04" db="EMBL/GenBank/DDBJ databases">
        <title>Complete sequence of chromosome of Haliscomenobacter hydrossis DSM 1100.</title>
        <authorList>
            <consortium name="US DOE Joint Genome Institute (JGI-PGF)"/>
            <person name="Lucas S."/>
            <person name="Han J."/>
            <person name="Lapidus A."/>
            <person name="Bruce D."/>
            <person name="Goodwin L."/>
            <person name="Pitluck S."/>
            <person name="Peters L."/>
            <person name="Kyrpides N."/>
            <person name="Mavromatis K."/>
            <person name="Ivanova N."/>
            <person name="Ovchinnikova G."/>
            <person name="Pagani I."/>
            <person name="Daligault H."/>
            <person name="Detter J.C."/>
            <person name="Han C."/>
            <person name="Land M."/>
            <person name="Hauser L."/>
            <person name="Markowitz V."/>
            <person name="Cheng J.-F."/>
            <person name="Hugenholtz P."/>
            <person name="Woyke T."/>
            <person name="Wu D."/>
            <person name="Verbarg S."/>
            <person name="Frueling A."/>
            <person name="Brambilla E."/>
            <person name="Klenk H.-P."/>
            <person name="Eisen J.A."/>
        </authorList>
    </citation>
    <scope>NUCLEOTIDE SEQUENCE</scope>
    <source>
        <strain>DSM 1100</strain>
    </source>
</reference>
<evidence type="ECO:0000313" key="1">
    <source>
        <dbReference type="EMBL" id="AEE53973.1"/>
    </source>
</evidence>
<accession>F4L3M3</accession>
<proteinExistence type="predicted"/>
<dbReference type="EMBL" id="CP002691">
    <property type="protein sequence ID" value="AEE53973.1"/>
    <property type="molecule type" value="Genomic_DNA"/>
</dbReference>
<gene>
    <name evidence="1" type="ordered locus">Halhy_6151</name>
</gene>
<dbReference type="AlphaFoldDB" id="F4L3M3"/>